<dbReference type="InterPro" id="IPR005064">
    <property type="entry name" value="BUG"/>
</dbReference>
<reference evidence="2 3" key="1">
    <citation type="submission" date="2018-04" db="EMBL/GenBank/DDBJ databases">
        <title>Bordetella sp. HZ20 isolated from seawater.</title>
        <authorList>
            <person name="Sun C."/>
        </authorList>
    </citation>
    <scope>NUCLEOTIDE SEQUENCE [LARGE SCALE GENOMIC DNA]</scope>
    <source>
        <strain evidence="2 3">HZ20</strain>
    </source>
</reference>
<dbReference type="CDD" id="cd13578">
    <property type="entry name" value="PBP2_Bug27"/>
    <property type="match status" value="1"/>
</dbReference>
<dbReference type="OrthoDB" id="8890005at2"/>
<dbReference type="EMBL" id="CP028901">
    <property type="protein sequence ID" value="AWB35626.1"/>
    <property type="molecule type" value="Genomic_DNA"/>
</dbReference>
<comment type="similarity">
    <text evidence="1">Belongs to the UPF0065 (bug) family.</text>
</comment>
<dbReference type="PANTHER" id="PTHR42928">
    <property type="entry name" value="TRICARBOXYLATE-BINDING PROTEIN"/>
    <property type="match status" value="1"/>
</dbReference>
<evidence type="ECO:0000313" key="2">
    <source>
        <dbReference type="EMBL" id="AWB35626.1"/>
    </source>
</evidence>
<dbReference type="SUPFAM" id="SSF53850">
    <property type="entry name" value="Periplasmic binding protein-like II"/>
    <property type="match status" value="1"/>
</dbReference>
<dbReference type="Proteomes" id="UP000244571">
    <property type="component" value="Chromosome"/>
</dbReference>
<dbReference type="PIRSF" id="PIRSF017082">
    <property type="entry name" value="YflP"/>
    <property type="match status" value="1"/>
</dbReference>
<dbReference type="KEGG" id="boz:DBV39_04610"/>
<evidence type="ECO:0000313" key="3">
    <source>
        <dbReference type="Proteomes" id="UP000244571"/>
    </source>
</evidence>
<dbReference type="InterPro" id="IPR042100">
    <property type="entry name" value="Bug_dom1"/>
</dbReference>
<dbReference type="Gene3D" id="3.40.190.10">
    <property type="entry name" value="Periplasmic binding protein-like II"/>
    <property type="match status" value="1"/>
</dbReference>
<dbReference type="PANTHER" id="PTHR42928:SF5">
    <property type="entry name" value="BLR1237 PROTEIN"/>
    <property type="match status" value="1"/>
</dbReference>
<evidence type="ECO:0000256" key="1">
    <source>
        <dbReference type="ARBA" id="ARBA00006987"/>
    </source>
</evidence>
<protein>
    <submittedName>
        <fullName evidence="2">Tripartite tricarboxylate transporter substrate binding protein</fullName>
    </submittedName>
</protein>
<dbReference type="Pfam" id="PF03401">
    <property type="entry name" value="TctC"/>
    <property type="match status" value="1"/>
</dbReference>
<sequence length="316" mass="32897">MSILLLLSTSASHATTDNFPDKPVHLIVGFGAGGGTDVVARAIAKQLSLELGQSVVVENRPGAGGSIGASYVARAKPDGYTLLFTSASSVTISPAINPKLDYTQSDFTPVAQVTTAPLLLAVNKDLGIRSVSDLIARTKENPGALNFASSGLGSGPHLAGVYFQQEADVDLTHVPYKSGAASVTSVLAGDTQVTFATTPTSLGLIRSGELVGLAVTTREATALVPELEGMAQAGLPGYEIFQWNGVFAPANTPQDVVEKLFTAIESAMMNEEVQKNIQSAGTDVKVSASPAAFSEFLQENNKFWRDLVKSSGAIIN</sequence>
<dbReference type="AlphaFoldDB" id="A0A2R4XP91"/>
<accession>A0A2R4XP91</accession>
<name>A0A2R4XP91_9BURK</name>
<proteinExistence type="inferred from homology"/>
<keyword evidence="3" id="KW-1185">Reference proteome</keyword>
<gene>
    <name evidence="2" type="ORF">DBV39_04610</name>
</gene>
<organism evidence="2 3">
    <name type="scientific">Orrella marina</name>
    <dbReference type="NCBI Taxonomy" id="2163011"/>
    <lineage>
        <taxon>Bacteria</taxon>
        <taxon>Pseudomonadati</taxon>
        <taxon>Pseudomonadota</taxon>
        <taxon>Betaproteobacteria</taxon>
        <taxon>Burkholderiales</taxon>
        <taxon>Alcaligenaceae</taxon>
        <taxon>Orrella</taxon>
    </lineage>
</organism>
<dbReference type="Gene3D" id="3.40.190.150">
    <property type="entry name" value="Bordetella uptake gene, domain 1"/>
    <property type="match status" value="1"/>
</dbReference>